<feature type="binding site" evidence="10 13">
    <location>
        <position position="63"/>
    </location>
    <ligand>
        <name>Mn(2+)</name>
        <dbReference type="ChEBI" id="CHEBI:29035"/>
        <label>2</label>
    </ligand>
</feature>
<feature type="binding site" evidence="10 12">
    <location>
        <position position="336"/>
    </location>
    <ligand>
        <name>substrate</name>
    </ligand>
</feature>
<evidence type="ECO:0000256" key="13">
    <source>
        <dbReference type="PIRSR" id="PIRSR001492-3"/>
    </source>
</evidence>
<keyword evidence="8 10" id="KW-0413">Isomerase</keyword>
<evidence type="ECO:0000256" key="8">
    <source>
        <dbReference type="ARBA" id="ARBA00023235"/>
    </source>
</evidence>
<dbReference type="EMBL" id="CP019699">
    <property type="protein sequence ID" value="AQS57039.1"/>
    <property type="molecule type" value="Genomic_DNA"/>
</dbReference>
<evidence type="ECO:0000256" key="1">
    <source>
        <dbReference type="ARBA" id="ARBA00000370"/>
    </source>
</evidence>
<evidence type="ECO:0000259" key="15">
    <source>
        <dbReference type="Pfam" id="PF06415"/>
    </source>
</evidence>
<dbReference type="SUPFAM" id="SSF53649">
    <property type="entry name" value="Alkaline phosphatase-like"/>
    <property type="match status" value="1"/>
</dbReference>
<proteinExistence type="inferred from homology"/>
<dbReference type="GO" id="GO:0005829">
    <property type="term" value="C:cytosol"/>
    <property type="evidence" value="ECO:0007669"/>
    <property type="project" value="TreeGrafter"/>
</dbReference>
<accession>A0A1U9KAE2</accession>
<organism evidence="16 17">
    <name type="scientific">Novibacillus thermophilus</name>
    <dbReference type="NCBI Taxonomy" id="1471761"/>
    <lineage>
        <taxon>Bacteria</taxon>
        <taxon>Bacillati</taxon>
        <taxon>Bacillota</taxon>
        <taxon>Bacilli</taxon>
        <taxon>Bacillales</taxon>
        <taxon>Thermoactinomycetaceae</taxon>
        <taxon>Novibacillus</taxon>
    </lineage>
</organism>
<dbReference type="InterPro" id="IPR036646">
    <property type="entry name" value="PGAM_B_sf"/>
</dbReference>
<evidence type="ECO:0000256" key="10">
    <source>
        <dbReference type="HAMAP-Rule" id="MF_01038"/>
    </source>
</evidence>
<dbReference type="Pfam" id="PF06415">
    <property type="entry name" value="iPGM_N"/>
    <property type="match status" value="1"/>
</dbReference>
<feature type="binding site" evidence="10 13">
    <location>
        <position position="13"/>
    </location>
    <ligand>
        <name>Mn(2+)</name>
        <dbReference type="ChEBI" id="CHEBI:29035"/>
        <label>2</label>
    </ligand>
</feature>
<dbReference type="Gene3D" id="3.40.1450.10">
    <property type="entry name" value="BPG-independent phosphoglycerate mutase, domain B"/>
    <property type="match status" value="1"/>
</dbReference>
<dbReference type="InterPro" id="IPR006124">
    <property type="entry name" value="Metalloenzyme"/>
</dbReference>
<dbReference type="OrthoDB" id="9800863at2"/>
<feature type="binding site" evidence="10 12">
    <location>
        <position position="124"/>
    </location>
    <ligand>
        <name>substrate</name>
    </ligand>
</feature>
<protein>
    <recommendedName>
        <fullName evidence="9 10">2,3-bisphosphoglycerate-independent phosphoglycerate mutase</fullName>
        <shortName evidence="10">BPG-independent PGAM</shortName>
        <shortName evidence="10">Phosphoglyceromutase</shortName>
        <shortName evidence="10">iPGM</shortName>
        <ecNumber evidence="4 10">5.4.2.12</ecNumber>
    </recommendedName>
</protein>
<dbReference type="InterPro" id="IPR011258">
    <property type="entry name" value="BPG-indep_PGM_N"/>
</dbReference>
<feature type="binding site" evidence="10 12">
    <location>
        <begin position="262"/>
        <end position="265"/>
    </location>
    <ligand>
        <name>substrate</name>
    </ligand>
</feature>
<dbReference type="PANTHER" id="PTHR31637">
    <property type="entry name" value="2,3-BISPHOSPHOGLYCERATE-INDEPENDENT PHOSPHOGLYCERATE MUTASE"/>
    <property type="match status" value="1"/>
</dbReference>
<evidence type="ECO:0000256" key="5">
    <source>
        <dbReference type="ARBA" id="ARBA00022723"/>
    </source>
</evidence>
<dbReference type="FunFam" id="3.40.1450.10:FF:000001">
    <property type="entry name" value="2,3-bisphosphoglycerate-independent phosphoglycerate mutase"/>
    <property type="match status" value="1"/>
</dbReference>
<evidence type="ECO:0000313" key="16">
    <source>
        <dbReference type="EMBL" id="AQS57039.1"/>
    </source>
</evidence>
<dbReference type="SUPFAM" id="SSF64158">
    <property type="entry name" value="2,3-Bisphosphoglycerate-independent phosphoglycerate mutase, substrate-binding domain"/>
    <property type="match status" value="1"/>
</dbReference>
<dbReference type="Proteomes" id="UP000188603">
    <property type="component" value="Chromosome"/>
</dbReference>
<dbReference type="Gene3D" id="3.40.720.10">
    <property type="entry name" value="Alkaline Phosphatase, subunit A"/>
    <property type="match status" value="1"/>
</dbReference>
<dbReference type="PIRSF" id="PIRSF001492">
    <property type="entry name" value="IPGAM"/>
    <property type="match status" value="1"/>
</dbReference>
<comment type="cofactor">
    <cofactor evidence="10">
        <name>Mn(2+)</name>
        <dbReference type="ChEBI" id="CHEBI:29035"/>
    </cofactor>
    <text evidence="10">Binds 2 manganese ions per subunit.</text>
</comment>
<dbReference type="GO" id="GO:0006007">
    <property type="term" value="P:glucose catabolic process"/>
    <property type="evidence" value="ECO:0007669"/>
    <property type="project" value="InterPro"/>
</dbReference>
<gene>
    <name evidence="10" type="primary">gpmI</name>
    <name evidence="16" type="ORF">B0W44_16075</name>
</gene>
<dbReference type="Pfam" id="PF01676">
    <property type="entry name" value="Metalloenzyme"/>
    <property type="match status" value="1"/>
</dbReference>
<comment type="function">
    <text evidence="10">Catalyzes the interconversion of 2-phosphoglycerate and 3-phosphoglycerate.</text>
</comment>
<feature type="binding site" evidence="10 13">
    <location>
        <position position="403"/>
    </location>
    <ligand>
        <name>Mn(2+)</name>
        <dbReference type="ChEBI" id="CHEBI:29035"/>
        <label>1</label>
    </ligand>
</feature>
<evidence type="ECO:0000256" key="9">
    <source>
        <dbReference type="ARBA" id="ARBA00071648"/>
    </source>
</evidence>
<dbReference type="GO" id="GO:0043937">
    <property type="term" value="P:regulation of sporulation"/>
    <property type="evidence" value="ECO:0007669"/>
    <property type="project" value="UniProtKB-ARBA"/>
</dbReference>
<evidence type="ECO:0000256" key="3">
    <source>
        <dbReference type="ARBA" id="ARBA00008819"/>
    </source>
</evidence>
<dbReference type="STRING" id="1471761.B0W44_16075"/>
<comment type="pathway">
    <text evidence="2 10">Carbohydrate degradation; glycolysis; pyruvate from D-glyceraldehyde 3-phosphate: step 3/5.</text>
</comment>
<dbReference type="PANTHER" id="PTHR31637:SF0">
    <property type="entry name" value="2,3-BISPHOSPHOGLYCERATE-INDEPENDENT PHOSPHOGLYCERATE MUTASE"/>
    <property type="match status" value="1"/>
</dbReference>
<feature type="active site" description="Phosphoserine intermediate" evidence="10 11">
    <location>
        <position position="63"/>
    </location>
</feature>
<dbReference type="InterPro" id="IPR005995">
    <property type="entry name" value="Pgm_bpd_ind"/>
</dbReference>
<comment type="subunit">
    <text evidence="10">Monomer.</text>
</comment>
<feature type="binding site" evidence="10 12">
    <location>
        <begin position="154"/>
        <end position="155"/>
    </location>
    <ligand>
        <name>substrate</name>
    </ligand>
</feature>
<dbReference type="GO" id="GO:0006096">
    <property type="term" value="P:glycolytic process"/>
    <property type="evidence" value="ECO:0007669"/>
    <property type="project" value="UniProtKB-UniRule"/>
</dbReference>
<dbReference type="EC" id="5.4.2.12" evidence="4 10"/>
<evidence type="ECO:0000256" key="2">
    <source>
        <dbReference type="ARBA" id="ARBA00004798"/>
    </source>
</evidence>
<dbReference type="FunFam" id="3.40.720.10:FF:000001">
    <property type="entry name" value="2,3-bisphosphoglycerate-independent phosphoglycerate mutase"/>
    <property type="match status" value="1"/>
</dbReference>
<dbReference type="GO" id="GO:0004619">
    <property type="term" value="F:phosphoglycerate mutase activity"/>
    <property type="evidence" value="ECO:0007669"/>
    <property type="project" value="UniProtKB-UniRule"/>
</dbReference>
<evidence type="ECO:0000256" key="4">
    <source>
        <dbReference type="ARBA" id="ARBA00012026"/>
    </source>
</evidence>
<reference evidence="16 17" key="1">
    <citation type="journal article" date="2015" name="Int. J. Syst. Evol. Microbiol.">
        <title>Novibacillus thermophilus gen. nov., sp. nov., a Gram-staining-negative and moderately thermophilic member of the family Thermoactinomycetaceae.</title>
        <authorList>
            <person name="Yang G."/>
            <person name="Chen J."/>
            <person name="Zhou S."/>
        </authorList>
    </citation>
    <scope>NUCLEOTIDE SEQUENCE [LARGE SCALE GENOMIC DNA]</scope>
    <source>
        <strain evidence="16 17">SG-1</strain>
    </source>
</reference>
<feature type="binding site" evidence="10 13">
    <location>
        <position position="445"/>
    </location>
    <ligand>
        <name>Mn(2+)</name>
        <dbReference type="ChEBI" id="CHEBI:29035"/>
        <label>2</label>
    </ligand>
</feature>
<feature type="binding site" evidence="10 13">
    <location>
        <position position="407"/>
    </location>
    <ligand>
        <name>Mn(2+)</name>
        <dbReference type="ChEBI" id="CHEBI:29035"/>
        <label>1</label>
    </ligand>
</feature>
<feature type="binding site" evidence="10 12">
    <location>
        <position position="186"/>
    </location>
    <ligand>
        <name>substrate</name>
    </ligand>
</feature>
<keyword evidence="17" id="KW-1185">Reference proteome</keyword>
<feature type="domain" description="BPG-independent PGAM N-terminal" evidence="15">
    <location>
        <begin position="83"/>
        <end position="299"/>
    </location>
</feature>
<feature type="binding site" evidence="10 13">
    <location>
        <position position="444"/>
    </location>
    <ligand>
        <name>Mn(2+)</name>
        <dbReference type="ChEBI" id="CHEBI:29035"/>
        <label>2</label>
    </ligand>
</feature>
<keyword evidence="5 10" id="KW-0479">Metal-binding</keyword>
<keyword evidence="7 10" id="KW-0464">Manganese</keyword>
<evidence type="ECO:0000256" key="7">
    <source>
        <dbReference type="ARBA" id="ARBA00023211"/>
    </source>
</evidence>
<dbReference type="UniPathway" id="UPA00109">
    <property type="reaction ID" value="UER00186"/>
</dbReference>
<evidence type="ECO:0000256" key="6">
    <source>
        <dbReference type="ARBA" id="ARBA00023152"/>
    </source>
</evidence>
<dbReference type="InterPro" id="IPR017850">
    <property type="entry name" value="Alkaline_phosphatase_core_sf"/>
</dbReference>
<sequence>MAVPKPVALIILDGFALRVEREGNAVAHAHKPNFDRYWSEYPHTTLTACGEAVGLPEGQMGNSEVGHLNIGAGRIVYQDLTRIAKAVEDRTFFANDALLQAINHVKKRNSSLHVMGLLSDGGVHSHNEHLYALLRLAKREGLDRVYVHAFLDGRDVAPDSGVRYVEELMGQMEDIGIGELATLQGRYYAMDRDKRWDRVQKAYRAIVEGTGQETNNPLQAIRDSYGEGVYDEFVLPTVCVREDGEPVGKVSDGDALICFNFRPDRVIQISQSLTQDDFDGFTRMTRPEDLCYVSMTKYSDTIDARVAFPPELPQETLGEVVSQAGLKQLRIAETEKYPHVTYFFSGGREEKFAGEKRILINSPKVATYDLKPEMSVYEVTEALMKEIEEGTHDFIVLNFANPDMVGHSGKFEPTVRAVEAVDACLGQVVDTLLGVGGIAVITADHGNADMVVDQNGNAVTSHTTNPVPFIVTKKGLRLRDDGILADIAPTVLQLMELKQPKAMTGKSVIKQVP</sequence>
<dbReference type="KEGG" id="ntr:B0W44_16075"/>
<dbReference type="GO" id="GO:0030145">
    <property type="term" value="F:manganese ion binding"/>
    <property type="evidence" value="ECO:0007669"/>
    <property type="project" value="UniProtKB-UniRule"/>
</dbReference>
<comment type="catalytic activity">
    <reaction evidence="1 10">
        <text>(2R)-2-phosphoglycerate = (2R)-3-phosphoglycerate</text>
        <dbReference type="Rhea" id="RHEA:15901"/>
        <dbReference type="ChEBI" id="CHEBI:58272"/>
        <dbReference type="ChEBI" id="CHEBI:58289"/>
        <dbReference type="EC" id="5.4.2.12"/>
    </reaction>
</comment>
<name>A0A1U9KAE2_9BACL</name>
<evidence type="ECO:0000313" key="17">
    <source>
        <dbReference type="Proteomes" id="UP000188603"/>
    </source>
</evidence>
<dbReference type="RefSeq" id="WP_077720888.1">
    <property type="nucleotide sequence ID" value="NZ_CP019699.1"/>
</dbReference>
<evidence type="ECO:0000256" key="11">
    <source>
        <dbReference type="PIRSR" id="PIRSR001492-1"/>
    </source>
</evidence>
<feature type="binding site" evidence="10 13">
    <location>
        <position position="462"/>
    </location>
    <ligand>
        <name>Mn(2+)</name>
        <dbReference type="ChEBI" id="CHEBI:29035"/>
        <label>1</label>
    </ligand>
</feature>
<feature type="domain" description="Metalloenzyme" evidence="14">
    <location>
        <begin position="5"/>
        <end position="498"/>
    </location>
</feature>
<dbReference type="HAMAP" id="MF_01038">
    <property type="entry name" value="GpmI"/>
    <property type="match status" value="1"/>
</dbReference>
<evidence type="ECO:0000259" key="14">
    <source>
        <dbReference type="Pfam" id="PF01676"/>
    </source>
</evidence>
<comment type="similarity">
    <text evidence="3 10">Belongs to the BPG-independent phosphoglycerate mutase family.</text>
</comment>
<dbReference type="CDD" id="cd16010">
    <property type="entry name" value="iPGM"/>
    <property type="match status" value="1"/>
</dbReference>
<feature type="binding site" evidence="10 12">
    <location>
        <position position="192"/>
    </location>
    <ligand>
        <name>substrate</name>
    </ligand>
</feature>
<dbReference type="AlphaFoldDB" id="A0A1U9KAE2"/>
<evidence type="ECO:0000256" key="12">
    <source>
        <dbReference type="PIRSR" id="PIRSR001492-2"/>
    </source>
</evidence>
<dbReference type="NCBIfam" id="TIGR01307">
    <property type="entry name" value="pgm_bpd_ind"/>
    <property type="match status" value="1"/>
</dbReference>
<keyword evidence="6 10" id="KW-0324">Glycolysis</keyword>